<evidence type="ECO:0000313" key="4">
    <source>
        <dbReference type="Proteomes" id="UP000004994"/>
    </source>
</evidence>
<feature type="region of interest" description="Disordered" evidence="1">
    <location>
        <begin position="281"/>
        <end position="313"/>
    </location>
</feature>
<sequence length="313" mass="35268">MVEAGDVWDWEESISTLKNRRSHVYHRPSTIIVQGLTSFEVEVAAPRPPFTVYRASSPIKCDTHAVPWDYNKRETIGSSSKSKALVVELEDQGIRKKVQAKEYSVIEQLSKPPSQISILALLQSSETHRNALLKILGEAYVPSNITHGEHMDGEMYHTVDLVGNIELQPWFSQKIIDMMAWFGFDLGKGLGAELQGIVEPIQPVRHSTTFGLGYKYTTEEWIDWKPHRDGYYYPLKKPIPPLHQSFRSTGFMGGNIDEISDDLKGLSLTKEEGKVCNVVINEEEKGGPSKSKKAKISVSNWTSTPSRPRRASR</sequence>
<evidence type="ECO:0000313" key="3">
    <source>
        <dbReference type="EnsemblPlants" id="Solyc06g048965.1.1"/>
    </source>
</evidence>
<dbReference type="InterPro" id="IPR000467">
    <property type="entry name" value="G_patch_dom"/>
</dbReference>
<dbReference type="PANTHER" id="PTHR32108:SF10">
    <property type="entry name" value="G-PATCH DOMAIN-CONTAINING PROTEIN"/>
    <property type="match status" value="1"/>
</dbReference>
<accession>A0A3Q7GV60</accession>
<protein>
    <recommendedName>
        <fullName evidence="2">G-patch domain-containing protein</fullName>
    </recommendedName>
</protein>
<dbReference type="Proteomes" id="UP000004994">
    <property type="component" value="Chromosome 6"/>
</dbReference>
<dbReference type="PANTHER" id="PTHR32108">
    <property type="entry name" value="DNA-DIRECTED RNA POLYMERASE SUBUNIT ALPHA"/>
    <property type="match status" value="1"/>
</dbReference>
<evidence type="ECO:0000256" key="1">
    <source>
        <dbReference type="SAM" id="MobiDB-lite"/>
    </source>
</evidence>
<dbReference type="PROSITE" id="PS50174">
    <property type="entry name" value="G_PATCH"/>
    <property type="match status" value="1"/>
</dbReference>
<proteinExistence type="predicted"/>
<dbReference type="Pfam" id="PF01585">
    <property type="entry name" value="G-patch"/>
    <property type="match status" value="1"/>
</dbReference>
<keyword evidence="4" id="KW-1185">Reference proteome</keyword>
<reference evidence="3" key="1">
    <citation type="journal article" date="2012" name="Nature">
        <title>The tomato genome sequence provides insights into fleshy fruit evolution.</title>
        <authorList>
            <consortium name="Tomato Genome Consortium"/>
        </authorList>
    </citation>
    <scope>NUCLEOTIDE SEQUENCE [LARGE SCALE GENOMIC DNA]</scope>
    <source>
        <strain evidence="3">cv. Heinz 1706</strain>
    </source>
</reference>
<organism evidence="3">
    <name type="scientific">Solanum lycopersicum</name>
    <name type="common">Tomato</name>
    <name type="synonym">Lycopersicon esculentum</name>
    <dbReference type="NCBI Taxonomy" id="4081"/>
    <lineage>
        <taxon>Eukaryota</taxon>
        <taxon>Viridiplantae</taxon>
        <taxon>Streptophyta</taxon>
        <taxon>Embryophyta</taxon>
        <taxon>Tracheophyta</taxon>
        <taxon>Spermatophyta</taxon>
        <taxon>Magnoliopsida</taxon>
        <taxon>eudicotyledons</taxon>
        <taxon>Gunneridae</taxon>
        <taxon>Pentapetalae</taxon>
        <taxon>asterids</taxon>
        <taxon>lamiids</taxon>
        <taxon>Solanales</taxon>
        <taxon>Solanaceae</taxon>
        <taxon>Solanoideae</taxon>
        <taxon>Solaneae</taxon>
        <taxon>Solanum</taxon>
        <taxon>Solanum subgen. Lycopersicon</taxon>
    </lineage>
</organism>
<feature type="domain" description="G-patch" evidence="2">
    <location>
        <begin position="178"/>
        <end position="217"/>
    </location>
</feature>
<name>A0A3Q7GV60_SOLLC</name>
<evidence type="ECO:0000259" key="2">
    <source>
        <dbReference type="PROSITE" id="PS50174"/>
    </source>
</evidence>
<dbReference type="Gramene" id="Solyc06g048965.1.1">
    <property type="protein sequence ID" value="Solyc06g048965.1.1"/>
    <property type="gene ID" value="Solyc06g048965.1"/>
</dbReference>
<dbReference type="EnsemblPlants" id="Solyc06g048965.1.1">
    <property type="protein sequence ID" value="Solyc06g048965.1.1"/>
    <property type="gene ID" value="Solyc06g048965.1"/>
</dbReference>
<reference evidence="3" key="2">
    <citation type="submission" date="2019-01" db="UniProtKB">
        <authorList>
            <consortium name="EnsemblPlants"/>
        </authorList>
    </citation>
    <scope>IDENTIFICATION</scope>
    <source>
        <strain evidence="3">cv. Heinz 1706</strain>
    </source>
</reference>
<dbReference type="InParanoid" id="A0A3Q7GV60"/>
<dbReference type="GO" id="GO:0003676">
    <property type="term" value="F:nucleic acid binding"/>
    <property type="evidence" value="ECO:0007669"/>
    <property type="project" value="InterPro"/>
</dbReference>
<dbReference type="AlphaFoldDB" id="A0A3Q7GV60"/>